<dbReference type="AlphaFoldDB" id="A0A9X0CUR5"/>
<keyword evidence="1" id="KW-0175">Coiled coil</keyword>
<sequence length="515" mass="58639">MNPANTKFLLNWINANASSEDEKVRNITDEASKNLLLKILHLIDKETANDLPSGNEAFEVEQVLSLIISYLGGFHHQSFHSVINDQHLKNRDELEIGKVVTLLLCGATQCDNVGVFVDQITKMDTEDQFSFKFLIESVLADMDQGCLTADSFASILSKKVNLSECQKLEQNFAQLPSPALTVQSPVEAFFTNSPLKSLLASPQLRSKQNQLMLKELQQKVTKLQASLDLQMHMQSDLEGELTEKNKEIDGKDATIIELRREVTKSLSSAAELEIMKHFKDEYEKADQENARLKQKVVEQQTFRQQCGDLEQKVANFMQEKEQFEKERVEAERLQSSVVRYKSKIHQMEFKTSELEATLNRKEQLITKLQNDLLEAYSAASASAQMIRETQRSQDIEVDDVVLEDSLSCSTEDDSPIHAPIAPFNIESRIIELELEKCRLESELSCAVNQEEYLALKETLEDTEKAQSSYKEMYVAAETKIQGLEEQLAAELQNSEQKRRTIEESSRNSVSKKWRN</sequence>
<feature type="coiled-coil region" evidence="1">
    <location>
        <begin position="275"/>
        <end position="371"/>
    </location>
</feature>
<keyword evidence="4" id="KW-1185">Reference proteome</keyword>
<evidence type="ECO:0000313" key="3">
    <source>
        <dbReference type="EMBL" id="KAJ7376316.1"/>
    </source>
</evidence>
<gene>
    <name evidence="3" type="ORF">OS493_035456</name>
</gene>
<dbReference type="InterPro" id="IPR036872">
    <property type="entry name" value="CH_dom_sf"/>
</dbReference>
<reference evidence="3" key="1">
    <citation type="submission" date="2023-01" db="EMBL/GenBank/DDBJ databases">
        <title>Genome assembly of the deep-sea coral Lophelia pertusa.</title>
        <authorList>
            <person name="Herrera S."/>
            <person name="Cordes E."/>
        </authorList>
    </citation>
    <scope>NUCLEOTIDE SEQUENCE</scope>
    <source>
        <strain evidence="3">USNM1676648</strain>
        <tissue evidence="3">Polyp</tissue>
    </source>
</reference>
<name>A0A9X0CUR5_9CNID</name>
<proteinExistence type="predicted"/>
<accession>A0A9X0CUR5</accession>
<evidence type="ECO:0000256" key="1">
    <source>
        <dbReference type="SAM" id="Coils"/>
    </source>
</evidence>
<protein>
    <submittedName>
        <fullName evidence="3">Uncharacterized protein</fullName>
    </submittedName>
</protein>
<organism evidence="3 4">
    <name type="scientific">Desmophyllum pertusum</name>
    <dbReference type="NCBI Taxonomy" id="174260"/>
    <lineage>
        <taxon>Eukaryota</taxon>
        <taxon>Metazoa</taxon>
        <taxon>Cnidaria</taxon>
        <taxon>Anthozoa</taxon>
        <taxon>Hexacorallia</taxon>
        <taxon>Scleractinia</taxon>
        <taxon>Caryophylliina</taxon>
        <taxon>Caryophylliidae</taxon>
        <taxon>Desmophyllum</taxon>
    </lineage>
</organism>
<dbReference type="Gene3D" id="1.10.418.10">
    <property type="entry name" value="Calponin-like domain"/>
    <property type="match status" value="1"/>
</dbReference>
<comment type="caution">
    <text evidence="3">The sequence shown here is derived from an EMBL/GenBank/DDBJ whole genome shotgun (WGS) entry which is preliminary data.</text>
</comment>
<dbReference type="SUPFAM" id="SSF116907">
    <property type="entry name" value="Hook domain"/>
    <property type="match status" value="1"/>
</dbReference>
<feature type="region of interest" description="Disordered" evidence="2">
    <location>
        <begin position="491"/>
        <end position="515"/>
    </location>
</feature>
<feature type="compositionally biased region" description="Basic and acidic residues" evidence="2">
    <location>
        <begin position="495"/>
        <end position="505"/>
    </location>
</feature>
<evidence type="ECO:0000256" key="2">
    <source>
        <dbReference type="SAM" id="MobiDB-lite"/>
    </source>
</evidence>
<dbReference type="EMBL" id="MU826403">
    <property type="protein sequence ID" value="KAJ7376316.1"/>
    <property type="molecule type" value="Genomic_DNA"/>
</dbReference>
<dbReference type="OrthoDB" id="2436455at2759"/>
<evidence type="ECO:0000313" key="4">
    <source>
        <dbReference type="Proteomes" id="UP001163046"/>
    </source>
</evidence>
<dbReference type="Proteomes" id="UP001163046">
    <property type="component" value="Unassembled WGS sequence"/>
</dbReference>